<organism evidence="1 2">
    <name type="scientific">Vibrio aestuarianus</name>
    <dbReference type="NCBI Taxonomy" id="28171"/>
    <lineage>
        <taxon>Bacteria</taxon>
        <taxon>Pseudomonadati</taxon>
        <taxon>Pseudomonadota</taxon>
        <taxon>Gammaproteobacteria</taxon>
        <taxon>Vibrionales</taxon>
        <taxon>Vibrionaceae</taxon>
        <taxon>Vibrio</taxon>
    </lineage>
</organism>
<name>A0A9X4FJZ7_9VIBR</name>
<dbReference type="Proteomes" id="UP001140973">
    <property type="component" value="Unassembled WGS sequence"/>
</dbReference>
<gene>
    <name evidence="1" type="ORF">L9W73_04860</name>
</gene>
<protein>
    <submittedName>
        <fullName evidence="1">Uncharacterized protein</fullName>
    </submittedName>
</protein>
<reference evidence="1" key="1">
    <citation type="submission" date="2022-02" db="EMBL/GenBank/DDBJ databases">
        <title>Emergence and expansion in Europe of a Vibrio aestuarianus clonal complex pathogenic for oysters.</title>
        <authorList>
            <person name="Mesnil A."/>
            <person name="Travers M.-A."/>
        </authorList>
    </citation>
    <scope>NUCLEOTIDE SEQUENCE</scope>
    <source>
        <strain evidence="1">151-ITT-15-cp-1</strain>
    </source>
</reference>
<proteinExistence type="predicted"/>
<dbReference type="AlphaFoldDB" id="A0A9X4FJZ7"/>
<accession>A0A9X4FJZ7</accession>
<dbReference type="RefSeq" id="WP_274673920.1">
    <property type="nucleotide sequence ID" value="NZ_JAKNAP010000010.1"/>
</dbReference>
<evidence type="ECO:0000313" key="2">
    <source>
        <dbReference type="Proteomes" id="UP001140973"/>
    </source>
</evidence>
<evidence type="ECO:0000313" key="1">
    <source>
        <dbReference type="EMBL" id="MDE1356641.1"/>
    </source>
</evidence>
<dbReference type="EMBL" id="JAKNAP010000010">
    <property type="protein sequence ID" value="MDE1356641.1"/>
    <property type="molecule type" value="Genomic_DNA"/>
</dbReference>
<comment type="caution">
    <text evidence="1">The sequence shown here is derived from an EMBL/GenBank/DDBJ whole genome shotgun (WGS) entry which is preliminary data.</text>
</comment>
<sequence length="114" mass="12981">MKEHSKSDDSEAEVNQQQAPDLCQLVAEAFNAGFIKSREDLDEFLDQKLRIVMASELQNRSEREVKILLVKRKESIALLTLCLLGEDDVQAGQGLTSEEIKERLQARKQKLKKP</sequence>